<accession>A0ABQ4DK79</accession>
<evidence type="ECO:0000313" key="3">
    <source>
        <dbReference type="Proteomes" id="UP000614741"/>
    </source>
</evidence>
<dbReference type="EMBL" id="BONP01000004">
    <property type="protein sequence ID" value="GIG39336.1"/>
    <property type="molecule type" value="Genomic_DNA"/>
</dbReference>
<keyword evidence="3" id="KW-1185">Reference proteome</keyword>
<reference evidence="2 3" key="1">
    <citation type="submission" date="2021-01" db="EMBL/GenBank/DDBJ databases">
        <title>Whole genome shotgun sequence of Cellulomonas phragmiteti NBRC 110785.</title>
        <authorList>
            <person name="Komaki H."/>
            <person name="Tamura T."/>
        </authorList>
    </citation>
    <scope>NUCLEOTIDE SEQUENCE [LARGE SCALE GENOMIC DNA]</scope>
    <source>
        <strain evidence="2 3">NBRC 110785</strain>
    </source>
</reference>
<dbReference type="Pfam" id="PF12697">
    <property type="entry name" value="Abhydrolase_6"/>
    <property type="match status" value="1"/>
</dbReference>
<sequence length="278" mass="29253">MLRGARTRLRVYGHADAPCVVLLHGYRGDHHGLEPIVAHLTGLRVVVPDLPGFGGSGPFATGAHDVAAYAAWARDLLTAVAPEGRAVLAGHSFGSIVAAAALSGHGRPAARGLVLVNPVARSALAGRDRVAVRGTVLLHHAAGRLPERAGTWLLRHPALTRATSALMVTTSDRALRRWIHDEHDRHFSTFADRRTLLGAFDASVTGGVAAFASRVTAPTLLVAGDRDRLAPPADQRALVRLFPDARLVVLPGVGHLTHYEAPDAVARALASFVAGVQP</sequence>
<evidence type="ECO:0000259" key="1">
    <source>
        <dbReference type="Pfam" id="PF12697"/>
    </source>
</evidence>
<dbReference type="Proteomes" id="UP000614741">
    <property type="component" value="Unassembled WGS sequence"/>
</dbReference>
<dbReference type="InterPro" id="IPR029058">
    <property type="entry name" value="AB_hydrolase_fold"/>
</dbReference>
<evidence type="ECO:0000313" key="2">
    <source>
        <dbReference type="EMBL" id="GIG39336.1"/>
    </source>
</evidence>
<name>A0ABQ4DK79_9CELL</name>
<dbReference type="PRINTS" id="PR00111">
    <property type="entry name" value="ABHYDROLASE"/>
</dbReference>
<organism evidence="2 3">
    <name type="scientific">Cellulomonas phragmiteti</name>
    <dbReference type="NCBI Taxonomy" id="478780"/>
    <lineage>
        <taxon>Bacteria</taxon>
        <taxon>Bacillati</taxon>
        <taxon>Actinomycetota</taxon>
        <taxon>Actinomycetes</taxon>
        <taxon>Micrococcales</taxon>
        <taxon>Cellulomonadaceae</taxon>
        <taxon>Cellulomonas</taxon>
    </lineage>
</organism>
<feature type="domain" description="AB hydrolase-1" evidence="1">
    <location>
        <begin position="20"/>
        <end position="268"/>
    </location>
</feature>
<comment type="caution">
    <text evidence="2">The sequence shown here is derived from an EMBL/GenBank/DDBJ whole genome shotgun (WGS) entry which is preliminary data.</text>
</comment>
<protein>
    <recommendedName>
        <fullName evidence="1">AB hydrolase-1 domain-containing protein</fullName>
    </recommendedName>
</protein>
<dbReference type="InterPro" id="IPR000639">
    <property type="entry name" value="Epox_hydrolase-like"/>
</dbReference>
<dbReference type="InterPro" id="IPR000073">
    <property type="entry name" value="AB_hydrolase_1"/>
</dbReference>
<dbReference type="PRINTS" id="PR00412">
    <property type="entry name" value="EPOXHYDRLASE"/>
</dbReference>
<gene>
    <name evidence="2" type="ORF">Cph01nite_10980</name>
</gene>
<dbReference type="SUPFAM" id="SSF53474">
    <property type="entry name" value="alpha/beta-Hydrolases"/>
    <property type="match status" value="1"/>
</dbReference>
<dbReference type="PANTHER" id="PTHR43689">
    <property type="entry name" value="HYDROLASE"/>
    <property type="match status" value="1"/>
</dbReference>
<proteinExistence type="predicted"/>
<dbReference type="PANTHER" id="PTHR43689:SF8">
    <property type="entry name" value="ALPHA_BETA-HYDROLASES SUPERFAMILY PROTEIN"/>
    <property type="match status" value="1"/>
</dbReference>
<dbReference type="Gene3D" id="3.40.50.1820">
    <property type="entry name" value="alpha/beta hydrolase"/>
    <property type="match status" value="1"/>
</dbReference>